<dbReference type="SUPFAM" id="SSF52540">
    <property type="entry name" value="P-loop containing nucleoside triphosphate hydrolases"/>
    <property type="match status" value="1"/>
</dbReference>
<accession>A0A9W6MQN4</accession>
<evidence type="ECO:0000259" key="5">
    <source>
        <dbReference type="PROSITE" id="PS51206"/>
    </source>
</evidence>
<sequence>MTFTFFPGLEPMSRQERRRTLSELRRELKATKAKSKIDLALFTGAVFGDRRSSKGILRHNANVEGLDALVVDYDENKAGGVVITPDRAADLCEDADVAVLIATTPSHGTPEKGNCWRAIFPLSSRRSPAEHAALWSMANRLFRGGLDKGAKGLSQSFYFGHVGKIWTAQIDGRSLDEADELAGGDEFDHPRVSDGSKADLEWSDFEAAVMHIPNDDASFEDWLATGMAIHHQGDDAPEALELFHRWSERSGKYEPGDLDRRWDSFGRYSGNVVTGRTIVFRAKKHGWEDPARASELARMLALMPDITDPAILNLKPLGAYALDENGVINAFTDRHAGELKFDHDAGRWFVFVNGLWREERTKLALAYARNLSTELAKRDAKVKALNKVSSWEAVERGARSVREFKATSGDWNRDPLLLGTPGGVVDLQTGKLRPGLSEDMISRSTAAAPIPLDVFDPERDCPLWLGFLNEALDGDADAIRLIQQWGGYCLTGDTREEKLVFVYGPGGSGKSTTVETIGKLMGDYATTIATEAFKATKFDRHPTEIAALRGARMVWASETEKGQQWAENRIKQWTGGDTLKARFMRQDEFTFVPEFKLSVVGNNRPTLKDVDTAMTRRLLVIPFDHPPARKDAALKDKLKAEWPGILAWLIRGCLDWQHHGLVRPAIVDKATDEYFAAQDVFGRWLEDCCEIDRGFAETTAVLWDSWARYAHDEGVEPGSKTATFPETLSQRGFTAASKVGRSRGRGYKGLRLRDDNHYGTGRDR</sequence>
<evidence type="ECO:0000256" key="3">
    <source>
        <dbReference type="ARBA" id="ARBA00022840"/>
    </source>
</evidence>
<dbReference type="NCBIfam" id="TIGR01613">
    <property type="entry name" value="primase_Cterm"/>
    <property type="match status" value="1"/>
</dbReference>
<dbReference type="GO" id="GO:0005524">
    <property type="term" value="F:ATP binding"/>
    <property type="evidence" value="ECO:0007669"/>
    <property type="project" value="UniProtKB-KW"/>
</dbReference>
<reference evidence="7 8" key="2">
    <citation type="submission" date="2021-01" db="EMBL/GenBank/DDBJ databases">
        <title>Genomic Encyclopedia of Type Strains, Phase IV (KMG-IV): sequencing the most valuable type-strain genomes for metagenomic binning, comparative biology and taxonomic classification.</title>
        <authorList>
            <person name="Goeker M."/>
        </authorList>
    </citation>
    <scope>NUCLEOTIDE SEQUENCE [LARGE SCALE GENOMIC DNA]</scope>
    <source>
        <strain evidence="7 8">DSM 6130</strain>
    </source>
</reference>
<dbReference type="InterPro" id="IPR014818">
    <property type="entry name" value="Phage/plasmid_primase_P4_C"/>
</dbReference>
<keyword evidence="1" id="KW-0547">Nucleotide-binding</keyword>
<dbReference type="Pfam" id="PF19263">
    <property type="entry name" value="DUF5906"/>
    <property type="match status" value="1"/>
</dbReference>
<dbReference type="PANTHER" id="PTHR35372:SF2">
    <property type="entry name" value="SF3 HELICASE DOMAIN-CONTAINING PROTEIN"/>
    <property type="match status" value="1"/>
</dbReference>
<dbReference type="EMBL" id="JAFBCY010000002">
    <property type="protein sequence ID" value="MBM7851344.1"/>
    <property type="molecule type" value="Genomic_DNA"/>
</dbReference>
<feature type="compositionally biased region" description="Basic and acidic residues" evidence="4">
    <location>
        <begin position="751"/>
        <end position="764"/>
    </location>
</feature>
<dbReference type="InterPro" id="IPR051620">
    <property type="entry name" value="ORF904-like_C"/>
</dbReference>
<reference evidence="6" key="1">
    <citation type="journal article" date="2014" name="Int. J. Syst. Evol. Microbiol.">
        <title>Complete genome sequence of Corynebacterium casei LMG S-19264T (=DSM 44701T), isolated from a smear-ripened cheese.</title>
        <authorList>
            <consortium name="US DOE Joint Genome Institute (JGI-PGF)"/>
            <person name="Walter F."/>
            <person name="Albersmeier A."/>
            <person name="Kalinowski J."/>
            <person name="Ruckert C."/>
        </authorList>
    </citation>
    <scope>NUCLEOTIDE SEQUENCE</scope>
    <source>
        <strain evidence="6">VKM B-1606</strain>
    </source>
</reference>
<dbReference type="PROSITE" id="PS51206">
    <property type="entry name" value="SF3_HELICASE_1"/>
    <property type="match status" value="1"/>
</dbReference>
<dbReference type="Gene3D" id="3.40.50.300">
    <property type="entry name" value="P-loop containing nucleotide triphosphate hydrolases"/>
    <property type="match status" value="1"/>
</dbReference>
<reference evidence="6" key="3">
    <citation type="submission" date="2023-01" db="EMBL/GenBank/DDBJ databases">
        <authorList>
            <person name="Sun Q."/>
            <person name="Evtushenko L."/>
        </authorList>
    </citation>
    <scope>NUCLEOTIDE SEQUENCE</scope>
    <source>
        <strain evidence="6">VKM B-1606</strain>
    </source>
</reference>
<evidence type="ECO:0000313" key="9">
    <source>
        <dbReference type="Proteomes" id="UP001143400"/>
    </source>
</evidence>
<evidence type="ECO:0000256" key="2">
    <source>
        <dbReference type="ARBA" id="ARBA00022801"/>
    </source>
</evidence>
<dbReference type="GO" id="GO:0016817">
    <property type="term" value="F:hydrolase activity, acting on acid anhydrides"/>
    <property type="evidence" value="ECO:0007669"/>
    <property type="project" value="InterPro"/>
</dbReference>
<keyword evidence="3" id="KW-0067">ATP-binding</keyword>
<evidence type="ECO:0000313" key="8">
    <source>
        <dbReference type="Proteomes" id="UP000758856"/>
    </source>
</evidence>
<name>A0A9W6MQN4_9HYPH</name>
<dbReference type="InterPro" id="IPR045455">
    <property type="entry name" value="NrS-1_pol-like_helicase"/>
</dbReference>
<dbReference type="Proteomes" id="UP001143400">
    <property type="component" value="Unassembled WGS sequence"/>
</dbReference>
<evidence type="ECO:0000256" key="1">
    <source>
        <dbReference type="ARBA" id="ARBA00022741"/>
    </source>
</evidence>
<comment type="caution">
    <text evidence="6">The sequence shown here is derived from an EMBL/GenBank/DDBJ whole genome shotgun (WGS) entry which is preliminary data.</text>
</comment>
<feature type="domain" description="SF3 helicase" evidence="5">
    <location>
        <begin position="477"/>
        <end position="634"/>
    </location>
</feature>
<dbReference type="InterPro" id="IPR006500">
    <property type="entry name" value="Helicase_put_C_phage/plasmid"/>
</dbReference>
<dbReference type="Pfam" id="PF08706">
    <property type="entry name" value="D5_N"/>
    <property type="match status" value="1"/>
</dbReference>
<gene>
    <name evidence="6" type="ORF">GCM10008170_04210</name>
    <name evidence="7" type="ORF">JOD31_001569</name>
</gene>
<proteinExistence type="predicted"/>
<evidence type="ECO:0000256" key="4">
    <source>
        <dbReference type="SAM" id="MobiDB-lite"/>
    </source>
</evidence>
<evidence type="ECO:0000313" key="6">
    <source>
        <dbReference type="EMBL" id="GLK54402.1"/>
    </source>
</evidence>
<dbReference type="InterPro" id="IPR014015">
    <property type="entry name" value="Helicase_SF3_DNA-vir"/>
</dbReference>
<feature type="region of interest" description="Disordered" evidence="4">
    <location>
        <begin position="745"/>
        <end position="764"/>
    </location>
</feature>
<dbReference type="InterPro" id="IPR027417">
    <property type="entry name" value="P-loop_NTPase"/>
</dbReference>
<organism evidence="6 9">
    <name type="scientific">Methylopila capsulata</name>
    <dbReference type="NCBI Taxonomy" id="61654"/>
    <lineage>
        <taxon>Bacteria</taxon>
        <taxon>Pseudomonadati</taxon>
        <taxon>Pseudomonadota</taxon>
        <taxon>Alphaproteobacteria</taxon>
        <taxon>Hyphomicrobiales</taxon>
        <taxon>Methylopilaceae</taxon>
        <taxon>Methylopila</taxon>
    </lineage>
</organism>
<dbReference type="InterPro" id="IPR014819">
    <property type="entry name" value="PriCT_2"/>
</dbReference>
<evidence type="ECO:0000313" key="7">
    <source>
        <dbReference type="EMBL" id="MBM7851344.1"/>
    </source>
</evidence>
<protein>
    <submittedName>
        <fullName evidence="7">P4 family phage/plasmid primase-like protein</fullName>
    </submittedName>
</protein>
<dbReference type="AlphaFoldDB" id="A0A9W6MQN4"/>
<dbReference type="SMART" id="SM00885">
    <property type="entry name" value="D5_N"/>
    <property type="match status" value="1"/>
</dbReference>
<dbReference type="EMBL" id="BSFF01000001">
    <property type="protein sequence ID" value="GLK54402.1"/>
    <property type="molecule type" value="Genomic_DNA"/>
</dbReference>
<dbReference type="PANTHER" id="PTHR35372">
    <property type="entry name" value="ATP BINDING PROTEIN-RELATED"/>
    <property type="match status" value="1"/>
</dbReference>
<dbReference type="RefSeq" id="WP_204949738.1">
    <property type="nucleotide sequence ID" value="NZ_BSFF01000001.1"/>
</dbReference>
<keyword evidence="2" id="KW-0378">Hydrolase</keyword>
<dbReference type="Proteomes" id="UP000758856">
    <property type="component" value="Unassembled WGS sequence"/>
</dbReference>
<keyword evidence="8" id="KW-1185">Reference proteome</keyword>
<dbReference type="Pfam" id="PF08707">
    <property type="entry name" value="PriCT_2"/>
    <property type="match status" value="1"/>
</dbReference>